<protein>
    <submittedName>
        <fullName evidence="1">Uncharacterized protein</fullName>
    </submittedName>
</protein>
<accession>A0A4C1TI34</accession>
<dbReference type="EMBL" id="BGZK01000059">
    <property type="protein sequence ID" value="GBP13785.1"/>
    <property type="molecule type" value="Genomic_DNA"/>
</dbReference>
<gene>
    <name evidence="1" type="ORF">EVAR_8008_1</name>
</gene>
<organism evidence="1 2">
    <name type="scientific">Eumeta variegata</name>
    <name type="common">Bagworm moth</name>
    <name type="synonym">Eumeta japonica</name>
    <dbReference type="NCBI Taxonomy" id="151549"/>
    <lineage>
        <taxon>Eukaryota</taxon>
        <taxon>Metazoa</taxon>
        <taxon>Ecdysozoa</taxon>
        <taxon>Arthropoda</taxon>
        <taxon>Hexapoda</taxon>
        <taxon>Insecta</taxon>
        <taxon>Pterygota</taxon>
        <taxon>Neoptera</taxon>
        <taxon>Endopterygota</taxon>
        <taxon>Lepidoptera</taxon>
        <taxon>Glossata</taxon>
        <taxon>Ditrysia</taxon>
        <taxon>Tineoidea</taxon>
        <taxon>Psychidae</taxon>
        <taxon>Oiketicinae</taxon>
        <taxon>Eumeta</taxon>
    </lineage>
</organism>
<proteinExistence type="predicted"/>
<dbReference type="AlphaFoldDB" id="A0A4C1TI34"/>
<dbReference type="Proteomes" id="UP000299102">
    <property type="component" value="Unassembled WGS sequence"/>
</dbReference>
<evidence type="ECO:0000313" key="2">
    <source>
        <dbReference type="Proteomes" id="UP000299102"/>
    </source>
</evidence>
<evidence type="ECO:0000313" key="1">
    <source>
        <dbReference type="EMBL" id="GBP13785.1"/>
    </source>
</evidence>
<sequence>MRSKPPGSSERQSALSFQQTTGIILFHNQTNMDIWDTTVVITSKSTLLLPSEKSEQYTEDLIVTTLCIVISRHVSSRRLRSRCALERLAESAEMRVGRPMPDALLFKTTLPLKICKVSATRDRGARLLRSKTNYPTSEREFGARWPAPSFAFPSTRSSSIRYTISSQEAGNALFVGDHLRSNGSPARLFLNYAIKMN</sequence>
<name>A0A4C1TI34_EUMVA</name>
<keyword evidence="2" id="KW-1185">Reference proteome</keyword>
<reference evidence="1 2" key="1">
    <citation type="journal article" date="2019" name="Commun. Biol.">
        <title>The bagworm genome reveals a unique fibroin gene that provides high tensile strength.</title>
        <authorList>
            <person name="Kono N."/>
            <person name="Nakamura H."/>
            <person name="Ohtoshi R."/>
            <person name="Tomita M."/>
            <person name="Numata K."/>
            <person name="Arakawa K."/>
        </authorList>
    </citation>
    <scope>NUCLEOTIDE SEQUENCE [LARGE SCALE GENOMIC DNA]</scope>
</reference>
<comment type="caution">
    <text evidence="1">The sequence shown here is derived from an EMBL/GenBank/DDBJ whole genome shotgun (WGS) entry which is preliminary data.</text>
</comment>